<dbReference type="AlphaFoldDB" id="A0ABD3N648"/>
<keyword evidence="2 3" id="KW-0040">ANK repeat</keyword>
<protein>
    <submittedName>
        <fullName evidence="4">Uncharacterized protein</fullName>
    </submittedName>
</protein>
<dbReference type="Gene3D" id="1.25.40.20">
    <property type="entry name" value="Ankyrin repeat-containing domain"/>
    <property type="match status" value="1"/>
</dbReference>
<dbReference type="PANTHER" id="PTHR24198">
    <property type="entry name" value="ANKYRIN REPEAT AND PROTEIN KINASE DOMAIN-CONTAINING PROTEIN"/>
    <property type="match status" value="1"/>
</dbReference>
<dbReference type="Pfam" id="PF12796">
    <property type="entry name" value="Ank_2"/>
    <property type="match status" value="1"/>
</dbReference>
<sequence length="187" mass="20674">MMLGMIVAHRSLPIREVVADADPSEPREENSDYFFACSGADFSMFKTLVEKDPSLVHKTTTSGEHCLHLCALEGATDIAQFLLDAGADPNIRSTWAQGLRMHPLSWSTFYGRHEIIELLLKHGADVNADFDLGKQDAGGAKKGTVLDVIEQILIGIKDEGEKDRFLKTRNVLVKYGAARYAPVEQEL</sequence>
<evidence type="ECO:0000313" key="5">
    <source>
        <dbReference type="Proteomes" id="UP001530293"/>
    </source>
</evidence>
<proteinExistence type="predicted"/>
<keyword evidence="5" id="KW-1185">Reference proteome</keyword>
<dbReference type="PROSITE" id="PS50088">
    <property type="entry name" value="ANK_REPEAT"/>
    <property type="match status" value="2"/>
</dbReference>
<gene>
    <name evidence="4" type="ORF">ACHAWU_003724</name>
</gene>
<dbReference type="SMART" id="SM00248">
    <property type="entry name" value="ANK"/>
    <property type="match status" value="2"/>
</dbReference>
<feature type="repeat" description="ANK" evidence="3">
    <location>
        <begin position="103"/>
        <end position="131"/>
    </location>
</feature>
<dbReference type="InterPro" id="IPR002110">
    <property type="entry name" value="Ankyrin_rpt"/>
</dbReference>
<feature type="repeat" description="ANK" evidence="3">
    <location>
        <begin position="62"/>
        <end position="94"/>
    </location>
</feature>
<organism evidence="4 5">
    <name type="scientific">Discostella pseudostelligera</name>
    <dbReference type="NCBI Taxonomy" id="259834"/>
    <lineage>
        <taxon>Eukaryota</taxon>
        <taxon>Sar</taxon>
        <taxon>Stramenopiles</taxon>
        <taxon>Ochrophyta</taxon>
        <taxon>Bacillariophyta</taxon>
        <taxon>Coscinodiscophyceae</taxon>
        <taxon>Thalassiosirophycidae</taxon>
        <taxon>Stephanodiscales</taxon>
        <taxon>Stephanodiscaceae</taxon>
        <taxon>Discostella</taxon>
    </lineage>
</organism>
<evidence type="ECO:0000313" key="4">
    <source>
        <dbReference type="EMBL" id="KAL3771549.1"/>
    </source>
</evidence>
<reference evidence="4 5" key="1">
    <citation type="submission" date="2024-10" db="EMBL/GenBank/DDBJ databases">
        <title>Updated reference genomes for cyclostephanoid diatoms.</title>
        <authorList>
            <person name="Roberts W.R."/>
            <person name="Alverson A.J."/>
        </authorList>
    </citation>
    <scope>NUCLEOTIDE SEQUENCE [LARGE SCALE GENOMIC DNA]</scope>
    <source>
        <strain evidence="4 5">AJA232-27</strain>
    </source>
</reference>
<dbReference type="PRINTS" id="PR01415">
    <property type="entry name" value="ANKYRIN"/>
</dbReference>
<keyword evidence="1" id="KW-0677">Repeat</keyword>
<accession>A0ABD3N648</accession>
<evidence type="ECO:0000256" key="1">
    <source>
        <dbReference type="ARBA" id="ARBA00022737"/>
    </source>
</evidence>
<dbReference type="PANTHER" id="PTHR24198:SF165">
    <property type="entry name" value="ANKYRIN REPEAT-CONTAINING PROTEIN-RELATED"/>
    <property type="match status" value="1"/>
</dbReference>
<dbReference type="EMBL" id="JALLBG020000023">
    <property type="protein sequence ID" value="KAL3771549.1"/>
    <property type="molecule type" value="Genomic_DNA"/>
</dbReference>
<dbReference type="InterPro" id="IPR036770">
    <property type="entry name" value="Ankyrin_rpt-contain_sf"/>
</dbReference>
<evidence type="ECO:0000256" key="3">
    <source>
        <dbReference type="PROSITE-ProRule" id="PRU00023"/>
    </source>
</evidence>
<dbReference type="PROSITE" id="PS50297">
    <property type="entry name" value="ANK_REP_REGION"/>
    <property type="match status" value="1"/>
</dbReference>
<dbReference type="Proteomes" id="UP001530293">
    <property type="component" value="Unassembled WGS sequence"/>
</dbReference>
<evidence type="ECO:0000256" key="2">
    <source>
        <dbReference type="ARBA" id="ARBA00023043"/>
    </source>
</evidence>
<name>A0ABD3N648_9STRA</name>
<dbReference type="SUPFAM" id="SSF48403">
    <property type="entry name" value="Ankyrin repeat"/>
    <property type="match status" value="1"/>
</dbReference>
<comment type="caution">
    <text evidence="4">The sequence shown here is derived from an EMBL/GenBank/DDBJ whole genome shotgun (WGS) entry which is preliminary data.</text>
</comment>